<dbReference type="InterPro" id="IPR023586">
    <property type="entry name" value="Ile-tRNA-ligase_type2"/>
</dbReference>
<keyword evidence="6 12" id="KW-0030">Aminoacyl-tRNA synthetase</keyword>
<dbReference type="Proteomes" id="UP000034192">
    <property type="component" value="Unassembled WGS sequence"/>
</dbReference>
<name>A0A0G1GEG9_9BACT</name>
<comment type="function">
    <text evidence="7">Catalyzes the attachment of isoleucine to tRNA(Ile). As IleRS can inadvertently accommodate and process structurally similar amino acids such as valine, to avoid such errors it has two additional distinct tRNA(Ile)-dependent editing activities. One activity is designated as 'pretransfer' editing and involves the hydrolysis of activated Val-AMP. The other activity is designated 'posttransfer' editing and involves deacylation of mischarged Val-tRNA(Ile).</text>
</comment>
<evidence type="ECO:0000313" key="13">
    <source>
        <dbReference type="Proteomes" id="UP000034192"/>
    </source>
</evidence>
<dbReference type="GO" id="GO:0005737">
    <property type="term" value="C:cytoplasm"/>
    <property type="evidence" value="ECO:0007669"/>
    <property type="project" value="UniProtKB-UniRule"/>
</dbReference>
<accession>A0A0G1GEG9</accession>
<reference evidence="12 13" key="1">
    <citation type="journal article" date="2015" name="Nature">
        <title>rRNA introns, odd ribosomes, and small enigmatic genomes across a large radiation of phyla.</title>
        <authorList>
            <person name="Brown C.T."/>
            <person name="Hug L.A."/>
            <person name="Thomas B.C."/>
            <person name="Sharon I."/>
            <person name="Castelle C.J."/>
            <person name="Singh A."/>
            <person name="Wilkins M.J."/>
            <person name="Williams K.H."/>
            <person name="Banfield J.F."/>
        </authorList>
    </citation>
    <scope>NUCLEOTIDE SEQUENCE [LARGE SCALE GENOMIC DNA]</scope>
</reference>
<gene>
    <name evidence="12" type="ORF">UW21_C0019G0007</name>
</gene>
<dbReference type="Pfam" id="PF19302">
    <property type="entry name" value="DUF5915"/>
    <property type="match status" value="1"/>
</dbReference>
<sequence>MLEKKVLEDWYKKSGVHEKYLQKNKDSKKYFSFLDGPITANNPMGIHHAWGRTYKDLWQRYKNMQGFKQRFQNGFDCQGLWVEVEVEKELGLKSKKDIENLVPGDVRKSIAKFVELCKKRVYKYADIQTEQSKRLGYFADWDNSYYTLSNDNNYMIWHFLKKCHEKGLIYKGRDSVPWCPRCGTAISQHEMLTEDYKEATHDSVYVQYPISGRKNEFLLAWTTTPWTLLGNIALAIDADKNYVLASGENENKYYLGELAAKRLGLRIEGRVKGEKLVGLEYTSPFDDLPQVGRSLGGYKHRVVASDAQILPITEEEGTGIVHIASGAGAEDFKLGKKLNLPVIELIDEEANYISGLGGFSGKNAKKHPEIILNFLRENSGGKYLFSVVSYTHRYPACWRCKTELVWRVVEEWYIAIDPVRRDMKEVSKRIKWMPGFGLKRELDWLDSMHDWLISKKRYWGLTLPIWECRECGNFEVIGSEEELKEKAVEGWKDFVGHSPHRPWVDGVKIKCSQCSAIIERIPDVGNPWLDAGIVAYSTISKDNKSAPLYLEDRREWLKWFPVDFITESFPGQFKNWFYSLIAMSTVLENQEPFKRVLGFATLLAEDGRPMHKSWGNAIEFNEGADKIGVDVMRWLYVRQNPRDNLLFGYNIANEVRRRFFLKVWNSYNFFVTYANLENWQPYKNPKHKSKDVLDKWILARLDETINAVTEDLEDFNAYLAASALEEFVEDLSNWYIRRSRGRSKEQVFFETLHFVLVDLAKLLAPFMPFAAEEIYKNLTKEESVHLVDWSKSRKLAIDEQQLIKGMQLVREVVEKGHAERKAKNIPVRQPLSLLKVTHSAIKPQEDLVSLIKEELNIKEVKWTKANNFEVNLDTQLSAELKKEGEIREIIRKIQVERKKLGTALDEEVVVFLPEFSGEFKEEIKQKAQVKMIKKGSFKVVRMS</sequence>
<keyword evidence="2" id="KW-0436">Ligase</keyword>
<dbReference type="EC" id="6.1.1.5" evidence="1 9"/>
<dbReference type="InterPro" id="IPR014729">
    <property type="entry name" value="Rossmann-like_a/b/a_fold"/>
</dbReference>
<evidence type="ECO:0000256" key="5">
    <source>
        <dbReference type="ARBA" id="ARBA00022917"/>
    </source>
</evidence>
<evidence type="ECO:0000256" key="1">
    <source>
        <dbReference type="ARBA" id="ARBA00013165"/>
    </source>
</evidence>
<dbReference type="Pfam" id="PF00133">
    <property type="entry name" value="tRNA-synt_1"/>
    <property type="match status" value="1"/>
</dbReference>
<dbReference type="InterPro" id="IPR009008">
    <property type="entry name" value="Val/Leu/Ile-tRNA-synth_edit"/>
</dbReference>
<dbReference type="GO" id="GO:0005524">
    <property type="term" value="F:ATP binding"/>
    <property type="evidence" value="ECO:0007669"/>
    <property type="project" value="UniProtKB-KW"/>
</dbReference>
<dbReference type="EMBL" id="LCHL01000019">
    <property type="protein sequence ID" value="KKT32733.1"/>
    <property type="molecule type" value="Genomic_DNA"/>
</dbReference>
<evidence type="ECO:0000256" key="7">
    <source>
        <dbReference type="ARBA" id="ARBA00025217"/>
    </source>
</evidence>
<dbReference type="GO" id="GO:0002161">
    <property type="term" value="F:aminoacyl-tRNA deacylase activity"/>
    <property type="evidence" value="ECO:0007669"/>
    <property type="project" value="InterPro"/>
</dbReference>
<evidence type="ECO:0000259" key="10">
    <source>
        <dbReference type="Pfam" id="PF00133"/>
    </source>
</evidence>
<dbReference type="AlphaFoldDB" id="A0A0G1GEG9"/>
<protein>
    <recommendedName>
        <fullName evidence="1 9">Isoleucine--tRNA ligase</fullName>
        <ecNumber evidence="1 9">6.1.1.5</ecNumber>
    </recommendedName>
</protein>
<keyword evidence="4" id="KW-0067">ATP-binding</keyword>
<proteinExistence type="predicted"/>
<dbReference type="SUPFAM" id="SSF47323">
    <property type="entry name" value="Anticodon-binding domain of a subclass of class I aminoacyl-tRNA synthetases"/>
    <property type="match status" value="1"/>
</dbReference>
<dbReference type="InterPro" id="IPR013155">
    <property type="entry name" value="M/V/L/I-tRNA-synth_anticd-bd"/>
</dbReference>
<dbReference type="SUPFAM" id="SSF50677">
    <property type="entry name" value="ValRS/IleRS/LeuRS editing domain"/>
    <property type="match status" value="1"/>
</dbReference>
<dbReference type="Pfam" id="PF08264">
    <property type="entry name" value="Anticodon_1"/>
    <property type="match status" value="1"/>
</dbReference>
<evidence type="ECO:0000256" key="9">
    <source>
        <dbReference type="NCBIfam" id="TIGR00392"/>
    </source>
</evidence>
<keyword evidence="5" id="KW-0648">Protein biosynthesis</keyword>
<comment type="caution">
    <text evidence="12">The sequence shown here is derived from an EMBL/GenBank/DDBJ whole genome shotgun (WGS) entry which is preliminary data.</text>
</comment>
<feature type="domain" description="Aminoacyl-tRNA synthetase class Ia" evidence="10">
    <location>
        <begin position="8"/>
        <end position="637"/>
    </location>
</feature>
<evidence type="ECO:0000256" key="4">
    <source>
        <dbReference type="ARBA" id="ARBA00022840"/>
    </source>
</evidence>
<dbReference type="InterPro" id="IPR002300">
    <property type="entry name" value="aa-tRNA-synth_Ia"/>
</dbReference>
<evidence type="ECO:0000256" key="3">
    <source>
        <dbReference type="ARBA" id="ARBA00022741"/>
    </source>
</evidence>
<dbReference type="PATRIC" id="fig|1618580.3.peg.242"/>
<dbReference type="SUPFAM" id="SSF52374">
    <property type="entry name" value="Nucleotidylyl transferase"/>
    <property type="match status" value="1"/>
</dbReference>
<evidence type="ECO:0000256" key="8">
    <source>
        <dbReference type="ARBA" id="ARBA00048359"/>
    </source>
</evidence>
<dbReference type="PRINTS" id="PR00984">
    <property type="entry name" value="TRNASYNTHILE"/>
</dbReference>
<keyword evidence="3" id="KW-0547">Nucleotide-binding</keyword>
<dbReference type="InterPro" id="IPR002301">
    <property type="entry name" value="Ile-tRNA-ligase"/>
</dbReference>
<dbReference type="GO" id="GO:0006428">
    <property type="term" value="P:isoleucyl-tRNA aminoacylation"/>
    <property type="evidence" value="ECO:0007669"/>
    <property type="project" value="UniProtKB-UniRule"/>
</dbReference>
<dbReference type="CDD" id="cd07961">
    <property type="entry name" value="Anticodon_Ia_Ile_ABEc"/>
    <property type="match status" value="1"/>
</dbReference>
<dbReference type="GO" id="GO:0004822">
    <property type="term" value="F:isoleucine-tRNA ligase activity"/>
    <property type="evidence" value="ECO:0007669"/>
    <property type="project" value="UniProtKB-UniRule"/>
</dbReference>
<organism evidence="12 13">
    <name type="scientific">Candidatus Woesebacteria bacterium GW2011_GWB1_44_11b</name>
    <dbReference type="NCBI Taxonomy" id="1618580"/>
    <lineage>
        <taxon>Bacteria</taxon>
        <taxon>Candidatus Woeseibacteriota</taxon>
    </lineage>
</organism>
<dbReference type="GO" id="GO:0000049">
    <property type="term" value="F:tRNA binding"/>
    <property type="evidence" value="ECO:0007669"/>
    <property type="project" value="InterPro"/>
</dbReference>
<comment type="catalytic activity">
    <reaction evidence="8">
        <text>tRNA(Ile) + L-isoleucine + ATP = L-isoleucyl-tRNA(Ile) + AMP + diphosphate</text>
        <dbReference type="Rhea" id="RHEA:11060"/>
        <dbReference type="Rhea" id="RHEA-COMP:9666"/>
        <dbReference type="Rhea" id="RHEA-COMP:9695"/>
        <dbReference type="ChEBI" id="CHEBI:30616"/>
        <dbReference type="ChEBI" id="CHEBI:33019"/>
        <dbReference type="ChEBI" id="CHEBI:58045"/>
        <dbReference type="ChEBI" id="CHEBI:78442"/>
        <dbReference type="ChEBI" id="CHEBI:78528"/>
        <dbReference type="ChEBI" id="CHEBI:456215"/>
        <dbReference type="EC" id="6.1.1.5"/>
    </reaction>
</comment>
<dbReference type="NCBIfam" id="TIGR00392">
    <property type="entry name" value="ileS"/>
    <property type="match status" value="1"/>
</dbReference>
<evidence type="ECO:0000256" key="6">
    <source>
        <dbReference type="ARBA" id="ARBA00023146"/>
    </source>
</evidence>
<evidence type="ECO:0000313" key="12">
    <source>
        <dbReference type="EMBL" id="KKT32733.1"/>
    </source>
</evidence>
<dbReference type="Gene3D" id="1.10.730.10">
    <property type="entry name" value="Isoleucyl-tRNA Synthetase, Domain 1"/>
    <property type="match status" value="1"/>
</dbReference>
<dbReference type="PANTHER" id="PTHR42780">
    <property type="entry name" value="SOLEUCYL-TRNA SYNTHETASE"/>
    <property type="match status" value="1"/>
</dbReference>
<evidence type="ECO:0000256" key="2">
    <source>
        <dbReference type="ARBA" id="ARBA00022598"/>
    </source>
</evidence>
<dbReference type="Gene3D" id="3.90.740.10">
    <property type="entry name" value="Valyl/Leucyl/Isoleucyl-tRNA synthetase, editing domain"/>
    <property type="match status" value="1"/>
</dbReference>
<dbReference type="InterPro" id="IPR009080">
    <property type="entry name" value="tRNAsynth_Ia_anticodon-bd"/>
</dbReference>
<evidence type="ECO:0000259" key="11">
    <source>
        <dbReference type="Pfam" id="PF08264"/>
    </source>
</evidence>
<dbReference type="InterPro" id="IPR033709">
    <property type="entry name" value="Anticodon_Ile_ABEc"/>
</dbReference>
<dbReference type="PANTHER" id="PTHR42780:SF1">
    <property type="entry name" value="ISOLEUCINE--TRNA LIGASE, CYTOPLASMIC"/>
    <property type="match status" value="1"/>
</dbReference>
<feature type="domain" description="Methionyl/Valyl/Leucyl/Isoleucyl-tRNA synthetase anticodon-binding" evidence="11">
    <location>
        <begin position="694"/>
        <end position="833"/>
    </location>
</feature>
<dbReference type="Gene3D" id="3.40.50.620">
    <property type="entry name" value="HUPs"/>
    <property type="match status" value="2"/>
</dbReference>